<reference evidence="2" key="1">
    <citation type="submission" date="2016-06" db="EMBL/GenBank/DDBJ databases">
        <title>Draft genome sequence of Desulfoplanes formicivorans strain Pf12B.</title>
        <authorList>
            <person name="Watanabe M."/>
            <person name="Kojima H."/>
            <person name="Fukui M."/>
        </authorList>
    </citation>
    <scope>NUCLEOTIDE SEQUENCE [LARGE SCALE GENOMIC DNA]</scope>
    <source>
        <strain evidence="2">Pf12B</strain>
    </source>
</reference>
<name>A0A194AI15_9BACT</name>
<gene>
    <name evidence="1" type="ORF">DPF_2453</name>
</gene>
<keyword evidence="2" id="KW-1185">Reference proteome</keyword>
<dbReference type="Proteomes" id="UP000095200">
    <property type="component" value="Unassembled WGS sequence"/>
</dbReference>
<accession>A0A194AI15</accession>
<evidence type="ECO:0000313" key="2">
    <source>
        <dbReference type="Proteomes" id="UP000095200"/>
    </source>
</evidence>
<dbReference type="RefSeq" id="WP_141721129.1">
    <property type="nucleotide sequence ID" value="NZ_BDFE01000020.1"/>
</dbReference>
<proteinExistence type="predicted"/>
<comment type="caution">
    <text evidence="1">The sequence shown here is derived from an EMBL/GenBank/DDBJ whole genome shotgun (WGS) entry which is preliminary data.</text>
</comment>
<dbReference type="AlphaFoldDB" id="A0A194AI15"/>
<dbReference type="EMBL" id="BDFE01000020">
    <property type="protein sequence ID" value="GAU09722.1"/>
    <property type="molecule type" value="Genomic_DNA"/>
</dbReference>
<organism evidence="1 2">
    <name type="scientific">Desulfoplanes formicivorans</name>
    <dbReference type="NCBI Taxonomy" id="1592317"/>
    <lineage>
        <taxon>Bacteria</taxon>
        <taxon>Pseudomonadati</taxon>
        <taxon>Thermodesulfobacteriota</taxon>
        <taxon>Desulfovibrionia</taxon>
        <taxon>Desulfovibrionales</taxon>
        <taxon>Desulfoplanaceae</taxon>
        <taxon>Desulfoplanes</taxon>
    </lineage>
</organism>
<evidence type="ECO:0000313" key="1">
    <source>
        <dbReference type="EMBL" id="GAU09722.1"/>
    </source>
</evidence>
<sequence length="129" mass="14498">MSSMFSIAHRTRHGNVHISPQGVFDGNCARELIHLIGHLYKGTGRIFIDTHRIDTLCPLACHTFKTSMDLKTMGPGRLYFKGPNGFKLAPHGSRVLVVSRDAKKNKRFKKIRTMVCRTCPKNMAGAMEE</sequence>
<dbReference type="OrthoDB" id="5459827at2"/>
<protein>
    <submittedName>
        <fullName evidence="1">Uncharacterized protein</fullName>
    </submittedName>
</protein>